<evidence type="ECO:0000256" key="15">
    <source>
        <dbReference type="PIRNR" id="PIRNR037149"/>
    </source>
</evidence>
<dbReference type="PRINTS" id="PR00397">
    <property type="entry name" value="SIROHAEM"/>
</dbReference>
<dbReference type="GO" id="GO:0020037">
    <property type="term" value="F:heme binding"/>
    <property type="evidence" value="ECO:0007669"/>
    <property type="project" value="InterPro"/>
</dbReference>
<comment type="cofactor">
    <cofactor evidence="16">
        <name>[4Fe-4S] cluster</name>
        <dbReference type="ChEBI" id="CHEBI:49883"/>
    </cofactor>
    <text evidence="16">Binds 1 [4Fe-4S] cluster per subunit.</text>
</comment>
<keyword evidence="13 15" id="KW-0534">Nitrate assimilation</keyword>
<dbReference type="InterPro" id="IPR017121">
    <property type="entry name" value="Nitrite_Rdtase_lsu"/>
</dbReference>
<feature type="binding site" evidence="16">
    <location>
        <position position="688"/>
    </location>
    <ligand>
        <name>[4Fe-4S] cluster</name>
        <dbReference type="ChEBI" id="CHEBI:49883"/>
    </ligand>
</feature>
<comment type="cofactor">
    <cofactor evidence="14">
        <name>[2Fe-2S] cluster</name>
        <dbReference type="ChEBI" id="CHEBI:190135"/>
    </cofactor>
</comment>
<evidence type="ECO:0000259" key="19">
    <source>
        <dbReference type="Pfam" id="PF04324"/>
    </source>
</evidence>
<dbReference type="RefSeq" id="WP_115466591.1">
    <property type="nucleotide sequence ID" value="NZ_QKRA01000001.1"/>
</dbReference>
<dbReference type="PIRSF" id="PIRSF037149">
    <property type="entry name" value="NirB"/>
    <property type="match status" value="1"/>
</dbReference>
<evidence type="ECO:0000256" key="11">
    <source>
        <dbReference type="ARBA" id="ARBA00023004"/>
    </source>
</evidence>
<dbReference type="GO" id="GO:0098809">
    <property type="term" value="F:nitrite reductase activity"/>
    <property type="evidence" value="ECO:0007669"/>
    <property type="project" value="InterPro"/>
</dbReference>
<dbReference type="GO" id="GO:0042128">
    <property type="term" value="P:nitrate assimilation"/>
    <property type="evidence" value="ECO:0007669"/>
    <property type="project" value="UniProtKB-UniRule"/>
</dbReference>
<dbReference type="InterPro" id="IPR052034">
    <property type="entry name" value="NasD-like"/>
</dbReference>
<organism evidence="22 23">
    <name type="scientific">Marinomonas piezotolerans</name>
    <dbReference type="NCBI Taxonomy" id="2213058"/>
    <lineage>
        <taxon>Bacteria</taxon>
        <taxon>Pseudomonadati</taxon>
        <taxon>Pseudomonadota</taxon>
        <taxon>Gammaproteobacteria</taxon>
        <taxon>Oceanospirillales</taxon>
        <taxon>Oceanospirillaceae</taxon>
        <taxon>Marinomonas</taxon>
    </lineage>
</organism>
<feature type="binding site" evidence="16">
    <location>
        <position position="684"/>
    </location>
    <ligand>
        <name>[4Fe-4S] cluster</name>
        <dbReference type="ChEBI" id="CHEBI:49883"/>
    </ligand>
</feature>
<evidence type="ECO:0000256" key="3">
    <source>
        <dbReference type="ARBA" id="ARBA00010429"/>
    </source>
</evidence>
<evidence type="ECO:0000259" key="17">
    <source>
        <dbReference type="Pfam" id="PF01077"/>
    </source>
</evidence>
<dbReference type="InterPro" id="IPR036136">
    <property type="entry name" value="Nit/Sulf_reduc_fer-like_dom_sf"/>
</dbReference>
<dbReference type="CDD" id="cd19944">
    <property type="entry name" value="NirB_Fer2_BFD-like_2"/>
    <property type="match status" value="1"/>
</dbReference>
<keyword evidence="9 15" id="KW-0274">FAD</keyword>
<sequence>MTTLTRKQNLVVVGNGMVGHHFIESLIAQGGHNDFNVTVFGEEPHLAYDRVHLSEYFTGKGAAELAMTDGALYDENGVKYVTDCLVTGIDRASKQLTLKDGTTISYDKLVLATGSYPFVPPIPGHERDNTFVYRTLEDLDAIRECAATAKTGTVVGGGLLGLEAANALKSLGLETHVVEFAPRLMPVQLDEQGGAVLKDMIKALDVTVHTDTATKEIVDGEGAYHRMNFADGTHIETDLILFSAGIRPQDALAKQSGLEIGTRGGICVNNHCLTSDPDIYAIGECALWNDRIFGLVAPGYTMAKTAVANLLNDAATVFTGADMSTKLKLLGCDVGSIGDAHATTQGSKVFVYQDQLSNAYRKMVVSEDGKKLLGAVLVGDNSYYDTLLQYYLNAIDLPEQAQSLILPATGNAPVGLGVDALPATASICSCHNVTKQDISDAVNSGSLSLGDVKQATKASSGCGGCAALLKKCVDHELLALGVEVSTDICEHFAYTRQDLFNLVKVEGIKSFQELLDKHGKGHGCEICKPAVGSILASVWNDYVLKKEHISLQDTNDRFLANMQKDGTYSIVPRIPGGEITADKLIVLGQVAKEYNLYTKVTGGQRIDLFGATVDQLPQIWEKLIAAGFETGQAYGKSLRTVKSCVGSTWCRFGVNDSLSMAVSLENRYKGLRAPHKIKFAVSGCTRECAEAQSKDIGVIATEGGWNLYVCGNGGMKPRHGDLFAKDLDDETLVKYIDRVLMFYVKTADRLQRTSVWMENLEGGLEYLKDVVINNKLGVCDELEAQMNHVVDTFQCEWKTTLEDEAALKTFRQFVNHESADENIVFVQERDQIRPATIEEKSQLIAKAG</sequence>
<dbReference type="EMBL" id="QKRA01000001">
    <property type="protein sequence ID" value="RDL46005.1"/>
    <property type="molecule type" value="Genomic_DNA"/>
</dbReference>
<dbReference type="InterPro" id="IPR005117">
    <property type="entry name" value="NiRdtase/SiRdtase_haem-b_fer"/>
</dbReference>
<dbReference type="Pfam" id="PF03460">
    <property type="entry name" value="NIR_SIR_ferr"/>
    <property type="match status" value="1"/>
</dbReference>
<dbReference type="Pfam" id="PF18267">
    <property type="entry name" value="Rubredoxin_C"/>
    <property type="match status" value="1"/>
</dbReference>
<comment type="similarity">
    <text evidence="3">Belongs to the nitrite and sulfite reductase 4Fe-4S domain family.</text>
</comment>
<dbReference type="Gene3D" id="1.10.10.1100">
    <property type="entry name" value="BFD-like [2Fe-2S]-binding domain"/>
    <property type="match status" value="1"/>
</dbReference>
<dbReference type="InterPro" id="IPR041854">
    <property type="entry name" value="BFD-like_2Fe2S-bd_dom_sf"/>
</dbReference>
<dbReference type="Proteomes" id="UP000254326">
    <property type="component" value="Unassembled WGS sequence"/>
</dbReference>
<proteinExistence type="inferred from homology"/>
<keyword evidence="6 15" id="KW-0285">Flavoprotein</keyword>
<evidence type="ECO:0000256" key="7">
    <source>
        <dbReference type="ARBA" id="ARBA00022714"/>
    </source>
</evidence>
<evidence type="ECO:0000256" key="2">
    <source>
        <dbReference type="ARBA" id="ARBA00005096"/>
    </source>
</evidence>
<comment type="cofactor">
    <cofactor evidence="16">
        <name>siroheme</name>
        <dbReference type="ChEBI" id="CHEBI:60052"/>
    </cofactor>
    <text evidence="16">Binds 1 siroheme per subunit.</text>
</comment>
<feature type="binding site" description="axial binding residue" evidence="16">
    <location>
        <position position="688"/>
    </location>
    <ligand>
        <name>siroheme</name>
        <dbReference type="ChEBI" id="CHEBI:60052"/>
    </ligand>
    <ligandPart>
        <name>Fe</name>
        <dbReference type="ChEBI" id="CHEBI:18248"/>
    </ligandPart>
</feature>
<dbReference type="FunFam" id="3.30.413.10:FF:000007">
    <property type="entry name" value="Nitrite reductase [NAD(P)H] large subunit"/>
    <property type="match status" value="1"/>
</dbReference>
<evidence type="ECO:0000259" key="18">
    <source>
        <dbReference type="Pfam" id="PF03460"/>
    </source>
</evidence>
<evidence type="ECO:0000256" key="4">
    <source>
        <dbReference type="ARBA" id="ARBA00022485"/>
    </source>
</evidence>
<dbReference type="PRINTS" id="PR00368">
    <property type="entry name" value="FADPNR"/>
</dbReference>
<evidence type="ECO:0000256" key="9">
    <source>
        <dbReference type="ARBA" id="ARBA00022827"/>
    </source>
</evidence>
<feature type="binding site" evidence="16">
    <location>
        <position position="644"/>
    </location>
    <ligand>
        <name>[4Fe-4S] cluster</name>
        <dbReference type="ChEBI" id="CHEBI:49883"/>
    </ligand>
</feature>
<name>A0A370UE66_9GAMM</name>
<dbReference type="NCBIfam" id="TIGR02374">
    <property type="entry name" value="nitri_red_nirB"/>
    <property type="match status" value="1"/>
</dbReference>
<dbReference type="InterPro" id="IPR006067">
    <property type="entry name" value="NO2/SO3_Rdtase_4Fe4S_dom"/>
</dbReference>
<evidence type="ECO:0000256" key="12">
    <source>
        <dbReference type="ARBA" id="ARBA00023014"/>
    </source>
</evidence>
<evidence type="ECO:0000313" key="22">
    <source>
        <dbReference type="EMBL" id="RDL46005.1"/>
    </source>
</evidence>
<dbReference type="OrthoDB" id="9768666at2"/>
<dbReference type="GO" id="GO:0046872">
    <property type="term" value="F:metal ion binding"/>
    <property type="evidence" value="ECO:0007669"/>
    <property type="project" value="UniProtKB-KW"/>
</dbReference>
<keyword evidence="11 16" id="KW-0408">Iron</keyword>
<feature type="binding site" evidence="16">
    <location>
        <position position="650"/>
    </location>
    <ligand>
        <name>[4Fe-4S] cluster</name>
        <dbReference type="ChEBI" id="CHEBI:49883"/>
    </ligand>
</feature>
<dbReference type="FunFam" id="3.50.50.60:FF:000033">
    <property type="entry name" value="Nitrite reductase [NAD(P)H], large subunit"/>
    <property type="match status" value="1"/>
</dbReference>
<dbReference type="InterPro" id="IPR006066">
    <property type="entry name" value="NO2/SO3_Rdtase_FeS/sirohaem_BS"/>
</dbReference>
<dbReference type="InterPro" id="IPR007419">
    <property type="entry name" value="BFD-like_2Fe2S-bd_dom"/>
</dbReference>
<dbReference type="PANTHER" id="PTHR43809">
    <property type="entry name" value="NITRITE REDUCTASE (NADH) LARGE SUBUNIT"/>
    <property type="match status" value="1"/>
</dbReference>
<keyword evidence="12 16" id="KW-0411">Iron-sulfur</keyword>
<dbReference type="PANTHER" id="PTHR43809:SF1">
    <property type="entry name" value="NITRITE REDUCTASE (NADH) LARGE SUBUNIT"/>
    <property type="match status" value="1"/>
</dbReference>
<comment type="pathway">
    <text evidence="2">Nitrogen metabolism; nitrate reduction (assimilation).</text>
</comment>
<dbReference type="GO" id="GO:0050661">
    <property type="term" value="F:NADP binding"/>
    <property type="evidence" value="ECO:0007669"/>
    <property type="project" value="UniProtKB-UniRule"/>
</dbReference>
<dbReference type="PROSITE" id="PS00365">
    <property type="entry name" value="NIR_SIR"/>
    <property type="match status" value="1"/>
</dbReference>
<evidence type="ECO:0000256" key="13">
    <source>
        <dbReference type="ARBA" id="ARBA00023063"/>
    </source>
</evidence>
<gene>
    <name evidence="22" type="ORF">DN730_02895</name>
</gene>
<dbReference type="InterPro" id="IPR023753">
    <property type="entry name" value="FAD/NAD-binding_dom"/>
</dbReference>
<evidence type="ECO:0000313" key="23">
    <source>
        <dbReference type="Proteomes" id="UP000254326"/>
    </source>
</evidence>
<dbReference type="InterPro" id="IPR036188">
    <property type="entry name" value="FAD/NAD-bd_sf"/>
</dbReference>
<feature type="domain" description="Nitrite/sulphite reductase 4Fe-4S" evidence="17">
    <location>
        <begin position="635"/>
        <end position="771"/>
    </location>
</feature>
<dbReference type="InterPro" id="IPR041575">
    <property type="entry name" value="Rubredoxin_C"/>
</dbReference>
<evidence type="ECO:0000256" key="8">
    <source>
        <dbReference type="ARBA" id="ARBA00022723"/>
    </source>
</evidence>
<protein>
    <submittedName>
        <fullName evidence="22">Nitrite reductase (NAD(P)H)</fullName>
    </submittedName>
</protein>
<evidence type="ECO:0000256" key="10">
    <source>
        <dbReference type="ARBA" id="ARBA00023002"/>
    </source>
</evidence>
<dbReference type="NCBIfam" id="NF011565">
    <property type="entry name" value="PRK14989.1"/>
    <property type="match status" value="1"/>
</dbReference>
<evidence type="ECO:0000259" key="21">
    <source>
        <dbReference type="Pfam" id="PF18267"/>
    </source>
</evidence>
<dbReference type="UniPathway" id="UPA00653"/>
<reference evidence="22 23" key="1">
    <citation type="submission" date="2018-06" db="EMBL/GenBank/DDBJ databases">
        <title>Marinomonas sp. YLB-05 draft genome sequence.</title>
        <authorList>
            <person name="Yu L."/>
            <person name="Tang X."/>
        </authorList>
    </citation>
    <scope>NUCLEOTIDE SEQUENCE [LARGE SCALE GENOMIC DNA]</scope>
    <source>
        <strain evidence="22 23">YLB-05</strain>
    </source>
</reference>
<dbReference type="Gene3D" id="3.50.50.60">
    <property type="entry name" value="FAD/NAD(P)-binding domain"/>
    <property type="match status" value="2"/>
</dbReference>
<keyword evidence="5 16" id="KW-0349">Heme</keyword>
<keyword evidence="23" id="KW-1185">Reference proteome</keyword>
<feature type="domain" description="FAD/NAD(P)-binding" evidence="20">
    <location>
        <begin position="9"/>
        <end position="299"/>
    </location>
</feature>
<keyword evidence="8 16" id="KW-0479">Metal-binding</keyword>
<evidence type="ECO:0000256" key="1">
    <source>
        <dbReference type="ARBA" id="ARBA00001974"/>
    </source>
</evidence>
<dbReference type="GO" id="GO:0051537">
    <property type="term" value="F:2 iron, 2 sulfur cluster binding"/>
    <property type="evidence" value="ECO:0007669"/>
    <property type="project" value="UniProtKB-KW"/>
</dbReference>
<dbReference type="InterPro" id="IPR016156">
    <property type="entry name" value="FAD/NAD-linked_Rdtase_dimer_sf"/>
</dbReference>
<evidence type="ECO:0000256" key="16">
    <source>
        <dbReference type="PIRSR" id="PIRSR037149-1"/>
    </source>
</evidence>
<dbReference type="GO" id="GO:0050660">
    <property type="term" value="F:flavin adenine dinucleotide binding"/>
    <property type="evidence" value="ECO:0007669"/>
    <property type="project" value="UniProtKB-UniRule"/>
</dbReference>
<dbReference type="Pfam" id="PF04324">
    <property type="entry name" value="Fer2_BFD"/>
    <property type="match status" value="1"/>
</dbReference>
<dbReference type="SUPFAM" id="SSF51905">
    <property type="entry name" value="FAD/NAD(P)-binding domain"/>
    <property type="match status" value="2"/>
</dbReference>
<dbReference type="SUPFAM" id="SSF56014">
    <property type="entry name" value="Nitrite and sulphite reductase 4Fe-4S domain-like"/>
    <property type="match status" value="1"/>
</dbReference>
<comment type="cofactor">
    <cofactor evidence="1 15">
        <name>FAD</name>
        <dbReference type="ChEBI" id="CHEBI:57692"/>
    </cofactor>
</comment>
<dbReference type="InterPro" id="IPR045854">
    <property type="entry name" value="NO2/SO3_Rdtase_4Fe4S_sf"/>
</dbReference>
<feature type="domain" description="NADH-rubredoxin oxidoreductase C-terminal" evidence="21">
    <location>
        <begin position="324"/>
        <end position="387"/>
    </location>
</feature>
<keyword evidence="7" id="KW-0001">2Fe-2S</keyword>
<dbReference type="GO" id="GO:0051539">
    <property type="term" value="F:4 iron, 4 sulfur cluster binding"/>
    <property type="evidence" value="ECO:0007669"/>
    <property type="project" value="UniProtKB-KW"/>
</dbReference>
<feature type="domain" description="Nitrite/Sulfite reductase ferredoxin-like" evidence="18">
    <location>
        <begin position="563"/>
        <end position="625"/>
    </location>
</feature>
<evidence type="ECO:0000256" key="14">
    <source>
        <dbReference type="ARBA" id="ARBA00034078"/>
    </source>
</evidence>
<evidence type="ECO:0000256" key="6">
    <source>
        <dbReference type="ARBA" id="ARBA00022630"/>
    </source>
</evidence>
<comment type="caution">
    <text evidence="22">The sequence shown here is derived from an EMBL/GenBank/DDBJ whole genome shotgun (WGS) entry which is preliminary data.</text>
</comment>
<evidence type="ECO:0000259" key="20">
    <source>
        <dbReference type="Pfam" id="PF07992"/>
    </source>
</evidence>
<dbReference type="Pfam" id="PF07992">
    <property type="entry name" value="Pyr_redox_2"/>
    <property type="match status" value="1"/>
</dbReference>
<dbReference type="Pfam" id="PF01077">
    <property type="entry name" value="NIR_SIR"/>
    <property type="match status" value="1"/>
</dbReference>
<evidence type="ECO:0000256" key="5">
    <source>
        <dbReference type="ARBA" id="ARBA00022617"/>
    </source>
</evidence>
<accession>A0A370UE66</accession>
<feature type="domain" description="BFD-like [2Fe-2S]-binding" evidence="19">
    <location>
        <begin position="427"/>
        <end position="471"/>
    </location>
</feature>
<dbReference type="Gene3D" id="3.30.390.30">
    <property type="match status" value="1"/>
</dbReference>
<dbReference type="Gene3D" id="3.30.413.10">
    <property type="entry name" value="Sulfite Reductase Hemoprotein, domain 1"/>
    <property type="match status" value="1"/>
</dbReference>
<keyword evidence="4 16" id="KW-0004">4Fe-4S</keyword>
<dbReference type="SUPFAM" id="SSF55124">
    <property type="entry name" value="Nitrite/Sulfite reductase N-terminal domain-like"/>
    <property type="match status" value="1"/>
</dbReference>
<keyword evidence="10" id="KW-0560">Oxidoreductase</keyword>
<dbReference type="PRINTS" id="PR00411">
    <property type="entry name" value="PNDRDTASEI"/>
</dbReference>
<dbReference type="AlphaFoldDB" id="A0A370UE66"/>
<dbReference type="InterPro" id="IPR012744">
    <property type="entry name" value="Nitri_red_NirB"/>
</dbReference>